<feature type="domain" description="CWH43-like N-terminal" evidence="2">
    <location>
        <begin position="35"/>
        <end position="327"/>
    </location>
</feature>
<dbReference type="EMBL" id="AZBU02000007">
    <property type="protein sequence ID" value="TKR69367.1"/>
    <property type="molecule type" value="Genomic_DNA"/>
</dbReference>
<dbReference type="Pfam" id="PF10277">
    <property type="entry name" value="Frag1"/>
    <property type="match status" value="1"/>
</dbReference>
<accession>A0A4U5MJ28</accession>
<dbReference type="OrthoDB" id="5852423at2759"/>
<keyword evidence="1" id="KW-0812">Transmembrane</keyword>
<reference evidence="3 4" key="2">
    <citation type="journal article" date="2019" name="G3 (Bethesda)">
        <title>Hybrid Assembly of the Genome of the Entomopathogenic Nematode Steinernema carpocapsae Identifies the X-Chromosome.</title>
        <authorList>
            <person name="Serra L."/>
            <person name="Macchietto M."/>
            <person name="Macias-Munoz A."/>
            <person name="McGill C.J."/>
            <person name="Rodriguez I.M."/>
            <person name="Rodriguez B."/>
            <person name="Murad R."/>
            <person name="Mortazavi A."/>
        </authorList>
    </citation>
    <scope>NUCLEOTIDE SEQUENCE [LARGE SCALE GENOMIC DNA]</scope>
    <source>
        <strain evidence="3 4">ALL</strain>
    </source>
</reference>
<dbReference type="GO" id="GO:0005789">
    <property type="term" value="C:endoplasmic reticulum membrane"/>
    <property type="evidence" value="ECO:0007669"/>
    <property type="project" value="TreeGrafter"/>
</dbReference>
<dbReference type="GO" id="GO:0000139">
    <property type="term" value="C:Golgi membrane"/>
    <property type="evidence" value="ECO:0007669"/>
    <property type="project" value="InterPro"/>
</dbReference>
<feature type="transmembrane region" description="Helical" evidence="1">
    <location>
        <begin position="299"/>
        <end position="326"/>
    </location>
</feature>
<dbReference type="GO" id="GO:0006506">
    <property type="term" value="P:GPI anchor biosynthetic process"/>
    <property type="evidence" value="ECO:0007669"/>
    <property type="project" value="TreeGrafter"/>
</dbReference>
<dbReference type="InterPro" id="IPR039545">
    <property type="entry name" value="PGAP2"/>
</dbReference>
<dbReference type="AlphaFoldDB" id="A0A4U5MJ28"/>
<evidence type="ECO:0000313" key="3">
    <source>
        <dbReference type="EMBL" id="TKR69367.1"/>
    </source>
</evidence>
<name>A0A4U5MJ28_STECR</name>
<keyword evidence="4" id="KW-1185">Reference proteome</keyword>
<feature type="transmembrane region" description="Helical" evidence="1">
    <location>
        <begin position="88"/>
        <end position="109"/>
    </location>
</feature>
<keyword evidence="1" id="KW-1133">Transmembrane helix</keyword>
<gene>
    <name evidence="3" type="ORF">L596_021539</name>
</gene>
<proteinExistence type="predicted"/>
<feature type="transmembrane region" description="Helical" evidence="1">
    <location>
        <begin position="229"/>
        <end position="252"/>
    </location>
</feature>
<dbReference type="Proteomes" id="UP000298663">
    <property type="component" value="Unassembled WGS sequence"/>
</dbReference>
<protein>
    <recommendedName>
        <fullName evidence="2">CWH43-like N-terminal domain-containing protein</fullName>
    </recommendedName>
</protein>
<reference evidence="3 4" key="1">
    <citation type="journal article" date="2015" name="Genome Biol.">
        <title>Comparative genomics of Steinernema reveals deeply conserved gene regulatory networks.</title>
        <authorList>
            <person name="Dillman A.R."/>
            <person name="Macchietto M."/>
            <person name="Porter C.F."/>
            <person name="Rogers A."/>
            <person name="Williams B."/>
            <person name="Antoshechkin I."/>
            <person name="Lee M.M."/>
            <person name="Goodwin Z."/>
            <person name="Lu X."/>
            <person name="Lewis E.E."/>
            <person name="Goodrich-Blair H."/>
            <person name="Stock S.P."/>
            <person name="Adams B.J."/>
            <person name="Sternberg P.W."/>
            <person name="Mortazavi A."/>
        </authorList>
    </citation>
    <scope>NUCLEOTIDE SEQUENCE [LARGE SCALE GENOMIC DNA]</scope>
    <source>
        <strain evidence="3 4">ALL</strain>
    </source>
</reference>
<sequence>MKVTSSTTAFSTSSDVGEPKKTVRLLGSVTSKAYVVATVAPVIVALLLSFAVGFAFDYGTLLNYEWTCGKALLPSISRVINLPKERTICNLVLIGHVFLRPMFTLHYFYSSRTTGRLPRAPSGIKLFCLPSERRAGAVWPVLFFKHQKGPKKGQGQAGAGCLERIIRSTEFRRIFLQCPPNSGRNDRPISLTNDTKSVVDLQRKCVIQLFSKYCWQACPSVIYRENSQLHVTFFCLFCCSCNVYFVIVTLMFRTSHFYTWHKNASLSFKLKAALVIINFILLPTTSLFFVLYWQLCVSFAYDVFAILEYTTVIIIITFHMTAVLDFDYRYAFVISK</sequence>
<organism evidence="3 4">
    <name type="scientific">Steinernema carpocapsae</name>
    <name type="common">Entomopathogenic nematode</name>
    <dbReference type="NCBI Taxonomy" id="34508"/>
    <lineage>
        <taxon>Eukaryota</taxon>
        <taxon>Metazoa</taxon>
        <taxon>Ecdysozoa</taxon>
        <taxon>Nematoda</taxon>
        <taxon>Chromadorea</taxon>
        <taxon>Rhabditida</taxon>
        <taxon>Tylenchina</taxon>
        <taxon>Panagrolaimomorpha</taxon>
        <taxon>Strongyloidoidea</taxon>
        <taxon>Steinernematidae</taxon>
        <taxon>Steinernema</taxon>
    </lineage>
</organism>
<evidence type="ECO:0000259" key="2">
    <source>
        <dbReference type="Pfam" id="PF10277"/>
    </source>
</evidence>
<feature type="transmembrane region" description="Helical" evidence="1">
    <location>
        <begin position="272"/>
        <end position="293"/>
    </location>
</feature>
<keyword evidence="1" id="KW-0472">Membrane</keyword>
<dbReference type="PANTHER" id="PTHR12892">
    <property type="entry name" value="FGF RECEPTOR ACTIVATING PROTEIN 1"/>
    <property type="match status" value="1"/>
</dbReference>
<dbReference type="InterPro" id="IPR019402">
    <property type="entry name" value="CWH43_N"/>
</dbReference>
<feature type="transmembrane region" description="Helical" evidence="1">
    <location>
        <begin position="33"/>
        <end position="56"/>
    </location>
</feature>
<dbReference type="PANTHER" id="PTHR12892:SF12">
    <property type="entry name" value="RHOMBOID DOMAIN-CONTAINING PROTEIN"/>
    <property type="match status" value="1"/>
</dbReference>
<evidence type="ECO:0000256" key="1">
    <source>
        <dbReference type="SAM" id="Phobius"/>
    </source>
</evidence>
<comment type="caution">
    <text evidence="3">The sequence shown here is derived from an EMBL/GenBank/DDBJ whole genome shotgun (WGS) entry which is preliminary data.</text>
</comment>
<evidence type="ECO:0000313" key="4">
    <source>
        <dbReference type="Proteomes" id="UP000298663"/>
    </source>
</evidence>